<dbReference type="Pfam" id="PF24758">
    <property type="entry name" value="LRR_At5g56370"/>
    <property type="match status" value="1"/>
</dbReference>
<evidence type="ECO:0000313" key="2">
    <source>
        <dbReference type="EMBL" id="KAG5605792.1"/>
    </source>
</evidence>
<evidence type="ECO:0000259" key="1">
    <source>
        <dbReference type="Pfam" id="PF24758"/>
    </source>
</evidence>
<dbReference type="EMBL" id="JACXVP010000005">
    <property type="protein sequence ID" value="KAG5605792.1"/>
    <property type="molecule type" value="Genomic_DNA"/>
</dbReference>
<dbReference type="InterPro" id="IPR055411">
    <property type="entry name" value="LRR_FXL15/At3g58940/PEG3-like"/>
</dbReference>
<protein>
    <recommendedName>
        <fullName evidence="1">F-box/LRR-repeat protein 15/At3g58940/PEG3-like LRR domain-containing protein</fullName>
    </recommendedName>
</protein>
<name>A0A9J5Z1E6_SOLCO</name>
<sequence length="200" mass="22899">MKFTLDVTGLESWSVIHEMTYFLFRNRIQHLVLRVSLGYLCEFPYSVFSCLELKYLSVENYPIFPSLAFKGFDKLISLELCGIGTISIFLECLISHCPLLKQWLLHNILMDEHVIEINAPMQKSFDFSGNLSSNCLKNIPLLETLSLTSTDSFVGIQIVNDNDNKVPALEALEVECFIDVTFKHLKEVELKCSLHTKPQM</sequence>
<proteinExistence type="predicted"/>
<comment type="caution">
    <text evidence="2">The sequence shown here is derived from an EMBL/GenBank/DDBJ whole genome shotgun (WGS) entry which is preliminary data.</text>
</comment>
<dbReference type="AlphaFoldDB" id="A0A9J5Z1E6"/>
<keyword evidence="3" id="KW-1185">Reference proteome</keyword>
<reference evidence="2 3" key="1">
    <citation type="submission" date="2020-09" db="EMBL/GenBank/DDBJ databases">
        <title>De no assembly of potato wild relative species, Solanum commersonii.</title>
        <authorList>
            <person name="Cho K."/>
        </authorList>
    </citation>
    <scope>NUCLEOTIDE SEQUENCE [LARGE SCALE GENOMIC DNA]</scope>
    <source>
        <strain evidence="2">LZ3.2</strain>
        <tissue evidence="2">Leaf</tissue>
    </source>
</reference>
<feature type="domain" description="F-box/LRR-repeat protein 15/At3g58940/PEG3-like LRR" evidence="1">
    <location>
        <begin position="24"/>
        <end position="150"/>
    </location>
</feature>
<dbReference type="OrthoDB" id="1937628at2759"/>
<dbReference type="Proteomes" id="UP000824120">
    <property type="component" value="Chromosome 5"/>
</dbReference>
<gene>
    <name evidence="2" type="ORF">H5410_027284</name>
</gene>
<accession>A0A9J5Z1E6</accession>
<organism evidence="2 3">
    <name type="scientific">Solanum commersonii</name>
    <name type="common">Commerson's wild potato</name>
    <name type="synonym">Commerson's nightshade</name>
    <dbReference type="NCBI Taxonomy" id="4109"/>
    <lineage>
        <taxon>Eukaryota</taxon>
        <taxon>Viridiplantae</taxon>
        <taxon>Streptophyta</taxon>
        <taxon>Embryophyta</taxon>
        <taxon>Tracheophyta</taxon>
        <taxon>Spermatophyta</taxon>
        <taxon>Magnoliopsida</taxon>
        <taxon>eudicotyledons</taxon>
        <taxon>Gunneridae</taxon>
        <taxon>Pentapetalae</taxon>
        <taxon>asterids</taxon>
        <taxon>lamiids</taxon>
        <taxon>Solanales</taxon>
        <taxon>Solanaceae</taxon>
        <taxon>Solanoideae</taxon>
        <taxon>Solaneae</taxon>
        <taxon>Solanum</taxon>
    </lineage>
</organism>
<evidence type="ECO:0000313" key="3">
    <source>
        <dbReference type="Proteomes" id="UP000824120"/>
    </source>
</evidence>